<gene>
    <name evidence="1" type="ORF">IBL26_03510</name>
</gene>
<evidence type="ECO:0000313" key="1">
    <source>
        <dbReference type="EMBL" id="MBC9205891.1"/>
    </source>
</evidence>
<dbReference type="Pfam" id="PF19953">
    <property type="entry name" value="EACC1"/>
    <property type="match status" value="1"/>
</dbReference>
<dbReference type="Proteomes" id="UP000626026">
    <property type="component" value="Unassembled WGS sequence"/>
</dbReference>
<dbReference type="EMBL" id="JACTVA010000003">
    <property type="protein sequence ID" value="MBC9205891.1"/>
    <property type="molecule type" value="Genomic_DNA"/>
</dbReference>
<reference evidence="1 2" key="1">
    <citation type="journal article" date="2013" name="Int. J. Syst. Evol. Microbiol.">
        <title>Roseomonas aerophila sp. nov., isolated from air.</title>
        <authorList>
            <person name="Kim S.J."/>
            <person name="Weon H.Y."/>
            <person name="Ahn J.H."/>
            <person name="Hong S.B."/>
            <person name="Seok S.J."/>
            <person name="Whang K.S."/>
            <person name="Kwon S.W."/>
        </authorList>
    </citation>
    <scope>NUCLEOTIDE SEQUENCE [LARGE SCALE GENOMIC DNA]</scope>
    <source>
        <strain evidence="1 2">NBRC 108923</strain>
    </source>
</reference>
<protein>
    <submittedName>
        <fullName evidence="1">Uncharacterized protein</fullName>
    </submittedName>
</protein>
<dbReference type="RefSeq" id="WP_187783050.1">
    <property type="nucleotide sequence ID" value="NZ_JACTVA010000003.1"/>
</dbReference>
<evidence type="ECO:0000313" key="2">
    <source>
        <dbReference type="Proteomes" id="UP000626026"/>
    </source>
</evidence>
<keyword evidence="2" id="KW-1185">Reference proteome</keyword>
<comment type="caution">
    <text evidence="1">The sequence shown here is derived from an EMBL/GenBank/DDBJ whole genome shotgun (WGS) entry which is preliminary data.</text>
</comment>
<name>A0ABR7RHU0_9PROT</name>
<organism evidence="1 2">
    <name type="scientific">Teichococcus aerophilus</name>
    <dbReference type="NCBI Taxonomy" id="1224513"/>
    <lineage>
        <taxon>Bacteria</taxon>
        <taxon>Pseudomonadati</taxon>
        <taxon>Pseudomonadota</taxon>
        <taxon>Alphaproteobacteria</taxon>
        <taxon>Acetobacterales</taxon>
        <taxon>Roseomonadaceae</taxon>
        <taxon>Roseomonas</taxon>
    </lineage>
</organism>
<dbReference type="InterPro" id="IPR045428">
    <property type="entry name" value="EACC1"/>
</dbReference>
<proteinExistence type="predicted"/>
<accession>A0ABR7RHU0</accession>
<sequence>MIVSLSGELSPERLASLTRDLNRNLSRAGVPASLVAQPPAAGERGDAVTIGQIALGLITGGALTAVIECLKAYFVRERTLVVKVTRPDGQQIEVNAKNIDDALVLKALSGAAP</sequence>